<dbReference type="EMBL" id="CP046314">
    <property type="protein sequence ID" value="QGS09849.1"/>
    <property type="molecule type" value="Genomic_DNA"/>
</dbReference>
<keyword evidence="3" id="KW-0964">Secreted</keyword>
<accession>A0AAP9HFC0</accession>
<keyword evidence="5" id="KW-0572">Peptidoglycan-anchor</keyword>
<dbReference type="InterPro" id="IPR019931">
    <property type="entry name" value="LPXTG_anchor"/>
</dbReference>
<feature type="transmembrane region" description="Helical" evidence="6">
    <location>
        <begin position="20"/>
        <end position="37"/>
    </location>
</feature>
<keyword evidence="2" id="KW-0134">Cell wall</keyword>
<feature type="domain" description="Gram-positive cocci surface proteins LPxTG" evidence="7">
    <location>
        <begin position="7"/>
        <end position="43"/>
    </location>
</feature>
<evidence type="ECO:0000256" key="2">
    <source>
        <dbReference type="ARBA" id="ARBA00022512"/>
    </source>
</evidence>
<proteinExistence type="predicted"/>
<keyword evidence="6" id="KW-0472">Membrane</keyword>
<name>A0AAP9HFC0_9BACL</name>
<comment type="subcellular location">
    <subcellularLocation>
        <location evidence="1">Secreted</location>
        <location evidence="1">Cell wall</location>
        <topology evidence="1">Peptidoglycan-anchor</topology>
    </subcellularLocation>
</comment>
<evidence type="ECO:0000256" key="3">
    <source>
        <dbReference type="ARBA" id="ARBA00022525"/>
    </source>
</evidence>
<evidence type="ECO:0000313" key="8">
    <source>
        <dbReference type="EMBL" id="QGS09849.1"/>
    </source>
</evidence>
<evidence type="ECO:0000256" key="1">
    <source>
        <dbReference type="ARBA" id="ARBA00004168"/>
    </source>
</evidence>
<dbReference type="AlphaFoldDB" id="A0AAP9HFC0"/>
<dbReference type="Pfam" id="PF00746">
    <property type="entry name" value="Gram_pos_anchor"/>
    <property type="match status" value="1"/>
</dbReference>
<dbReference type="Proteomes" id="UP000425411">
    <property type="component" value="Chromosome"/>
</dbReference>
<dbReference type="RefSeq" id="WP_040461483.1">
    <property type="nucleotide sequence ID" value="NZ_CALALO010000006.1"/>
</dbReference>
<keyword evidence="4" id="KW-0732">Signal</keyword>
<evidence type="ECO:0000256" key="4">
    <source>
        <dbReference type="ARBA" id="ARBA00022729"/>
    </source>
</evidence>
<gene>
    <name evidence="8" type="ORF">FOC49_08115</name>
</gene>
<dbReference type="NCBIfam" id="TIGR01167">
    <property type="entry name" value="LPXTG_anchor"/>
    <property type="match status" value="1"/>
</dbReference>
<keyword evidence="9" id="KW-1185">Reference proteome</keyword>
<evidence type="ECO:0000313" key="9">
    <source>
        <dbReference type="Proteomes" id="UP000425411"/>
    </source>
</evidence>
<organism evidence="8 9">
    <name type="scientific">Gemella morbillorum</name>
    <dbReference type="NCBI Taxonomy" id="29391"/>
    <lineage>
        <taxon>Bacteria</taxon>
        <taxon>Bacillati</taxon>
        <taxon>Bacillota</taxon>
        <taxon>Bacilli</taxon>
        <taxon>Bacillales</taxon>
        <taxon>Gemellaceae</taxon>
        <taxon>Gemella</taxon>
    </lineage>
</organism>
<evidence type="ECO:0000256" key="5">
    <source>
        <dbReference type="ARBA" id="ARBA00023088"/>
    </source>
</evidence>
<sequence>MNLLSIDTLPNTGEVVKNYGAYIGIAIILLIIIFLFWKKKNNKDE</sequence>
<protein>
    <submittedName>
        <fullName evidence="8">LPXTG cell wall anchor domain-containing protein</fullName>
    </submittedName>
</protein>
<keyword evidence="6" id="KW-1133">Transmembrane helix</keyword>
<evidence type="ECO:0000259" key="7">
    <source>
        <dbReference type="Pfam" id="PF00746"/>
    </source>
</evidence>
<reference evidence="8 9" key="1">
    <citation type="submission" date="2019-11" db="EMBL/GenBank/DDBJ databases">
        <title>FDA dAtabase for Regulatory Grade micrObial Sequences (FDA-ARGOS): Supporting development and validation of Infectious Disease Dx tests.</title>
        <authorList>
            <person name="Turner S."/>
            <person name="Byrd R."/>
            <person name="Tallon L."/>
            <person name="Sadzewicz L."/>
            <person name="Vavikolanu K."/>
            <person name="Mehta A."/>
            <person name="Aluvathingal J."/>
            <person name="Nadendla S."/>
            <person name="Myers T."/>
            <person name="Yan Y."/>
            <person name="Sichtig H."/>
        </authorList>
    </citation>
    <scope>NUCLEOTIDE SEQUENCE [LARGE SCALE GENOMIC DNA]</scope>
    <source>
        <strain evidence="8 9">FDAARGOS_741</strain>
    </source>
</reference>
<keyword evidence="6" id="KW-0812">Transmembrane</keyword>
<evidence type="ECO:0000256" key="6">
    <source>
        <dbReference type="SAM" id="Phobius"/>
    </source>
</evidence>